<evidence type="ECO:0000256" key="3">
    <source>
        <dbReference type="ARBA" id="ARBA00023027"/>
    </source>
</evidence>
<dbReference type="GO" id="GO:0016491">
    <property type="term" value="F:oxidoreductase activity"/>
    <property type="evidence" value="ECO:0007669"/>
    <property type="project" value="UniProtKB-KW"/>
</dbReference>
<dbReference type="InterPro" id="IPR001509">
    <property type="entry name" value="Epimerase_deHydtase"/>
</dbReference>
<reference evidence="6 7" key="2">
    <citation type="journal article" date="2016" name="Appl. Microbiol. Biotechnol.">
        <title>Mutations improving production and secretion of extracellular lipase by Burkholderia glumae PG1.</title>
        <authorList>
            <person name="Knapp A."/>
            <person name="Voget S."/>
            <person name="Gao R."/>
            <person name="Zaburannyi N."/>
            <person name="Krysciak D."/>
            <person name="Breuer M."/>
            <person name="Hauer B."/>
            <person name="Streit W.R."/>
            <person name="Muller R."/>
            <person name="Daniel R."/>
            <person name="Jaeger K.E."/>
        </authorList>
    </citation>
    <scope>NUCLEOTIDE SEQUENCE [LARGE SCALE GENOMIC DNA]</scope>
    <source>
        <strain evidence="6 7">PG1</strain>
    </source>
</reference>
<evidence type="ECO:0000256" key="2">
    <source>
        <dbReference type="ARBA" id="ARBA00023002"/>
    </source>
</evidence>
<protein>
    <submittedName>
        <fullName evidence="6">3-beta hydoxysteroid dehydrogenase/isomerase</fullName>
    </submittedName>
</protein>
<dbReference type="GO" id="GO:0016853">
    <property type="term" value="F:isomerase activity"/>
    <property type="evidence" value="ECO:0007669"/>
    <property type="project" value="UniProtKB-KW"/>
</dbReference>
<accession>A0A0B6RJQ3</accession>
<feature type="region of interest" description="Disordered" evidence="4">
    <location>
        <begin position="264"/>
        <end position="300"/>
    </location>
</feature>
<dbReference type="Gene3D" id="3.40.50.720">
    <property type="entry name" value="NAD(P)-binding Rossmann-like Domain"/>
    <property type="match status" value="1"/>
</dbReference>
<sequence>MHSHRRLATCFDSPSREDSAVTSPTSTTAKPFRRLLLTGAAGNLGRQLRAALGDWADIVRVSDIAPLGEVAPHEEAVVADLADRAAVNALVEGVDAVIHLGGISVDAPFDALIEANIRGVYNLYAAAHQFGVRRIVYASSNHVVGFHPVTEVVDVDSPQRPDSLYGVTKCFGESLSRYYFDRFGLETVCLRIGSSFDVPKNPRMLVTFLSFRDFIELVRCSLMTNRVGHAIVYGVSDNRTKWIDNAKAAFLGFRPQDSSAPFEHLFPSSGPDRNLDDPAQRYQGGGFVVGEPQGEPKLTN</sequence>
<feature type="region of interest" description="Disordered" evidence="4">
    <location>
        <begin position="1"/>
        <end position="26"/>
    </location>
</feature>
<evidence type="ECO:0000313" key="7">
    <source>
        <dbReference type="Proteomes" id="UP000031838"/>
    </source>
</evidence>
<dbReference type="HOGENOM" id="CLU_079334_0_0_4"/>
<keyword evidence="3" id="KW-0520">NAD</keyword>
<dbReference type="SUPFAM" id="SSF51735">
    <property type="entry name" value="NAD(P)-binding Rossmann-fold domains"/>
    <property type="match status" value="1"/>
</dbReference>
<evidence type="ECO:0000256" key="4">
    <source>
        <dbReference type="SAM" id="MobiDB-lite"/>
    </source>
</evidence>
<evidence type="ECO:0000259" key="5">
    <source>
        <dbReference type="Pfam" id="PF01370"/>
    </source>
</evidence>
<keyword evidence="6" id="KW-0413">Isomerase</keyword>
<dbReference type="EMBL" id="CP002580">
    <property type="protein sequence ID" value="AJK45552.1"/>
    <property type="molecule type" value="Genomic_DNA"/>
</dbReference>
<evidence type="ECO:0000256" key="1">
    <source>
        <dbReference type="ARBA" id="ARBA00007637"/>
    </source>
</evidence>
<proteinExistence type="inferred from homology"/>
<dbReference type="InterPro" id="IPR036291">
    <property type="entry name" value="NAD(P)-bd_dom_sf"/>
</dbReference>
<dbReference type="Proteomes" id="UP000031838">
    <property type="component" value="Chromosome 1"/>
</dbReference>
<comment type="similarity">
    <text evidence="1">Belongs to the NAD(P)-dependent epimerase/dehydratase family.</text>
</comment>
<dbReference type="Pfam" id="PF01370">
    <property type="entry name" value="Epimerase"/>
    <property type="match status" value="1"/>
</dbReference>
<reference evidence="7" key="1">
    <citation type="submission" date="2011-03" db="EMBL/GenBank/DDBJ databases">
        <authorList>
            <person name="Voget S."/>
            <person name="Streit W.R."/>
            <person name="Jaeger K.E."/>
            <person name="Daniel R."/>
        </authorList>
    </citation>
    <scope>NUCLEOTIDE SEQUENCE [LARGE SCALE GENOMIC DNA]</scope>
    <source>
        <strain evidence="7">PG1</strain>
    </source>
</reference>
<keyword evidence="2" id="KW-0560">Oxidoreductase</keyword>
<name>A0A0B6RJQ3_BURPL</name>
<dbReference type="KEGG" id="bgp:BGL_1c10280"/>
<evidence type="ECO:0000313" key="6">
    <source>
        <dbReference type="EMBL" id="AJK45552.1"/>
    </source>
</evidence>
<dbReference type="AlphaFoldDB" id="A0A0B6RJQ3"/>
<keyword evidence="7" id="KW-1185">Reference proteome</keyword>
<dbReference type="PANTHER" id="PTHR43103">
    <property type="entry name" value="NUCLEOSIDE-DIPHOSPHATE-SUGAR EPIMERASE"/>
    <property type="match status" value="1"/>
</dbReference>
<dbReference type="PANTHER" id="PTHR43103:SF5">
    <property type="entry name" value="4-EPIMERASE, PUTATIVE (AFU_ORTHOLOGUE AFUA_7G00360)-RELATED"/>
    <property type="match status" value="1"/>
</dbReference>
<organism evidence="6 7">
    <name type="scientific">Burkholderia plantarii</name>
    <dbReference type="NCBI Taxonomy" id="41899"/>
    <lineage>
        <taxon>Bacteria</taxon>
        <taxon>Pseudomonadati</taxon>
        <taxon>Pseudomonadota</taxon>
        <taxon>Betaproteobacteria</taxon>
        <taxon>Burkholderiales</taxon>
        <taxon>Burkholderiaceae</taxon>
        <taxon>Burkholderia</taxon>
    </lineage>
</organism>
<feature type="domain" description="NAD-dependent epimerase/dehydratase" evidence="5">
    <location>
        <begin position="36"/>
        <end position="193"/>
    </location>
</feature>
<gene>
    <name evidence="6" type="ORF">BGL_1c10280</name>
</gene>